<proteinExistence type="predicted"/>
<sequence length="2571" mass="279110">MAVSLTIFGPQSCAPSETYLDSVRSFILGHPILGCISQNIHALNDVWSLLANENPDIAALSNGQRYTNILTQWLTDGYSELAASTSSGIVALPRLAIIQFTQYFQFLDNQGITHAELVSQVRDLGGIQGYCGGLPAAVALACARSEQELAQSICIAIRLAFAIGLYAELGDDSDIPGITTAVVRLKREGQAEELVRMFPHTYISAINDPKSVSVVGPIKQLAELQAYATRQGLLVRGMGIRGKTHNPENKSLAAELSALCEASDLLRLPEPSLLQAAVRSNRTGAILNEGPWTKEIVETILASKCEWYELLCNIASDLKKTGIEEHRIVSFGIGDCVSLMPFNKLGLQMTKTDWSGQNKEAPKTPVGRLLNGHSYLFPENAVAVIGASARLPGARNMHELWELLSKGEDRHEELGSDRFDLYGGFRASQSGSFTKNRKFYGNFVDGVDRFDNAFFGINAREMLNMDPQQRMLLELSYEAMECSGYTRFHVRSRGDPVGCFIGASFVEYLDNTNAHPPTAYTSTGTIRAFLCGRLSYYFGWSGPAEVIDTACSSSLVAINRAVKSIQAGECSMALTGGVNLMTGVNNFLDLAKAGFLSPTGQCKPFDKNADGYCRAEGAGLVVLKPLKQAELDGDRIMGVIVGAATNQGGLSNGLTVPSSDAQIKLYQSVLEQANMSPDQVTYVEAHGTGTQAGDPLEIASVRSVFGSPKRTTEVQIGSIKGNIGHCETAAGVAGLLKTICMLEHQAIPPQASHKVWNPKIPALSQDRMAISTSLREWDAPIRAALVNSYGAAGSNAALICCEGPKPSQTLQHESPMQVGAKWPIILSAQSESSLKRYKDSLVDYLTKATPQPPISDVAATLDEKRRRHKLYVVFEASNTRELIEHLTVDGSQKPPLERGTPCPVVLTFGGQSKQTVGLDKSFYEYFITFRTTLNMCDDILQELGYLPILPAVFDTTNIPDIVVLQTGFVAVQYAAATTWISAGLKVDAVIGHSLGELTALAVSGKLSIRDCLKLVAARANLMKTKWGHDKGSMLAVFSSRDVVADILAGSKLEVACYNSDKSQVVTGERGAIADLERRLSSKSPPVKCLKVDTSHGFHSHLVDPILDDLAQVAASLEWKEPAIPIEFCTERPADTNSPYSPSDHARNAVFLVEAMRRLEQTLGRCVFLEAGMNTAIMSMAKRAVAQPDIHSFIALSTKDAEDPANVISRTVCSLWCSSVEVTHWPLVQPDCNTNYVWLPPYQFDPTSAWLDNVDRAAVLQSQLNQRVEPEVNQARPMVTLLPELENSRNNAERFRVSVEGHRFRGIVAGHAVRNRPLCPASVYLECVTMALSIVAGDLKDSYLDFQGLDIQAPLGIGAEIVEVVLEKASTHSCWGFKVVSRDRKETLHARGRVTKSSESKLETIARLLGKRMDSLADNADAERMLSRRAYSLFSRVVTYATFLEGISSITMSGAEAVAKIVTPPGQPGVDESTAVHICDSVTLDNFIQIVGLLMNTSDMIGNGEVMVCTGVDSSMIAKGVNMVDCRSWKVHASYTPSGPSQAIGDVFAFSEDDSVVAAFTGCRFAKLEITRLERLLDPVNQVAGSKPPEPKVQHHSVPPPPPAQLDINPGMTPDISSSPSSDGKPSSPPIENTLRQTLETYTGVAAVSILDDTILGDLGLDSLAATEMAEELQSSNQISIDSQELVYMSVKQLEQKIYGSSAGKVVPTLIAQVSTNGVNGAMTSTHLNGAGDIDKVGSVLGPKLSELLVEVTGVTISAIKPQMTLDSLGVDSLALTEIVSALSELCSSPPNTDDISPQSTINDILQTLGAMGDHSSTDSSDGGATGSADSEETSFSSPSSKMENNEACMRTDPATGLLRCEAEFERAAASRGFQNYWAEVAMKQDALTLAYIFEAFQKLGINFASMKEGDRVPQIKYLPKHRHLFQRLRGILMKHDIIKQEDGNIMTRGNKTASTKLSSQLHEEFIHQYPKYAIEARLMNLTGPKLAECLTGDVDPIRLLFGSPSASKILEEYYGRSPMLSTMTSQLVTLITSSLGVPEPKTTLRILEIGAGTGGTTAELAARLTDIGVRVEYTFTDVSSSMVAKAKIKFAQYGWMSFERLDLEQPMPAHLQGKFDIIIGTNCVHATKDKVATTRRIRTMLNSDGFVVLSEVTRIIDWYDLVFGLLEGWWLADGGSSYPLQPPEVWMKAFQDVGFASTMYSRGSSEDANTQHLLIGSNRVVNGYPASAPVAPALEKMTVVYKEVDGVQIEADVFCPASAPTQPMAIALMLHGGGHMTLSKRAIRPAQTAHLLSNGVLPISLDYRLCPEINVIDGAMADVRDGFVWARCMLPSIVASRGIMLDTERIVVIGWSTGGHLAMSTAWTVGEAGGTPPKAVLSFYAPTDFLSKDVFPRRSTARIPHRMSRDQILQIDVSGTPITNYDMQGVEDPELGWVKWGDARSELLLSLFRESREYGLSLMLNGEPGTRKTVQELLSEPPTWEKQASMCPTAQLRAGEYKVPTFIIHGEADDIALFESASELHQEMKRQGIKSGFVAVKNGSHIHDLRLKPGMAKWEEQVAPGYQFLFDSLKD</sequence>
<organism evidence="1 2">
    <name type="scientific">Lindgomyces ingoldianus</name>
    <dbReference type="NCBI Taxonomy" id="673940"/>
    <lineage>
        <taxon>Eukaryota</taxon>
        <taxon>Fungi</taxon>
        <taxon>Dikarya</taxon>
        <taxon>Ascomycota</taxon>
        <taxon>Pezizomycotina</taxon>
        <taxon>Dothideomycetes</taxon>
        <taxon>Pleosporomycetidae</taxon>
        <taxon>Pleosporales</taxon>
        <taxon>Lindgomycetaceae</taxon>
        <taxon>Lindgomyces</taxon>
    </lineage>
</organism>
<reference evidence="1" key="1">
    <citation type="journal article" date="2020" name="Stud. Mycol.">
        <title>101 Dothideomycetes genomes: a test case for predicting lifestyles and emergence of pathogens.</title>
        <authorList>
            <person name="Haridas S."/>
            <person name="Albert R."/>
            <person name="Binder M."/>
            <person name="Bloem J."/>
            <person name="Labutti K."/>
            <person name="Salamov A."/>
            <person name="Andreopoulos B."/>
            <person name="Baker S."/>
            <person name="Barry K."/>
            <person name="Bills G."/>
            <person name="Bluhm B."/>
            <person name="Cannon C."/>
            <person name="Castanera R."/>
            <person name="Culley D."/>
            <person name="Daum C."/>
            <person name="Ezra D."/>
            <person name="Gonzalez J."/>
            <person name="Henrissat B."/>
            <person name="Kuo A."/>
            <person name="Liang C."/>
            <person name="Lipzen A."/>
            <person name="Lutzoni F."/>
            <person name="Magnuson J."/>
            <person name="Mondo S."/>
            <person name="Nolan M."/>
            <person name="Ohm R."/>
            <person name="Pangilinan J."/>
            <person name="Park H.-J."/>
            <person name="Ramirez L."/>
            <person name="Alfaro M."/>
            <person name="Sun H."/>
            <person name="Tritt A."/>
            <person name="Yoshinaga Y."/>
            <person name="Zwiers L.-H."/>
            <person name="Turgeon B."/>
            <person name="Goodwin S."/>
            <person name="Spatafora J."/>
            <person name="Crous P."/>
            <person name="Grigoriev I."/>
        </authorList>
    </citation>
    <scope>NUCLEOTIDE SEQUENCE</scope>
    <source>
        <strain evidence="1">ATCC 200398</strain>
    </source>
</reference>
<accession>A0ACB6QD29</accession>
<evidence type="ECO:0000313" key="1">
    <source>
        <dbReference type="EMBL" id="KAF2464017.1"/>
    </source>
</evidence>
<dbReference type="EMBL" id="MU003541">
    <property type="protein sequence ID" value="KAF2464017.1"/>
    <property type="molecule type" value="Genomic_DNA"/>
</dbReference>
<protein>
    <submittedName>
        <fullName evidence="1">BcPKS16, polyketide synthase</fullName>
    </submittedName>
</protein>
<gene>
    <name evidence="1" type="ORF">BDR25DRAFT_297246</name>
</gene>
<comment type="caution">
    <text evidence="1">The sequence shown here is derived from an EMBL/GenBank/DDBJ whole genome shotgun (WGS) entry which is preliminary data.</text>
</comment>
<name>A0ACB6QD29_9PLEO</name>
<dbReference type="Proteomes" id="UP000799755">
    <property type="component" value="Unassembled WGS sequence"/>
</dbReference>
<evidence type="ECO:0000313" key="2">
    <source>
        <dbReference type="Proteomes" id="UP000799755"/>
    </source>
</evidence>
<keyword evidence="2" id="KW-1185">Reference proteome</keyword>